<keyword evidence="2" id="KW-1185">Reference proteome</keyword>
<comment type="caution">
    <text evidence="1">The sequence shown here is derived from an EMBL/GenBank/DDBJ whole genome shotgun (WGS) entry which is preliminary data.</text>
</comment>
<organism evidence="1 2">
    <name type="scientific">Pseudocercospora eumusae</name>
    <dbReference type="NCBI Taxonomy" id="321146"/>
    <lineage>
        <taxon>Eukaryota</taxon>
        <taxon>Fungi</taxon>
        <taxon>Dikarya</taxon>
        <taxon>Ascomycota</taxon>
        <taxon>Pezizomycotina</taxon>
        <taxon>Dothideomycetes</taxon>
        <taxon>Dothideomycetidae</taxon>
        <taxon>Mycosphaerellales</taxon>
        <taxon>Mycosphaerellaceae</taxon>
        <taxon>Pseudocercospora</taxon>
    </lineage>
</organism>
<accession>A0A139HI20</accession>
<evidence type="ECO:0000313" key="2">
    <source>
        <dbReference type="Proteomes" id="UP000070133"/>
    </source>
</evidence>
<dbReference type="AlphaFoldDB" id="A0A139HI20"/>
<evidence type="ECO:0000313" key="1">
    <source>
        <dbReference type="EMBL" id="KXT02066.1"/>
    </source>
</evidence>
<protein>
    <submittedName>
        <fullName evidence="1">Uncharacterized protein</fullName>
    </submittedName>
</protein>
<proteinExistence type="predicted"/>
<dbReference type="EMBL" id="LFZN01000046">
    <property type="protein sequence ID" value="KXT02066.1"/>
    <property type="molecule type" value="Genomic_DNA"/>
</dbReference>
<dbReference type="Proteomes" id="UP000070133">
    <property type="component" value="Unassembled WGS sequence"/>
</dbReference>
<reference evidence="1 2" key="1">
    <citation type="submission" date="2015-07" db="EMBL/GenBank/DDBJ databases">
        <title>Comparative genomics of the Sigatoka disease complex on banana suggests a link between parallel evolutionary changes in Pseudocercospora fijiensis and Pseudocercospora eumusae and increased virulence on the banana host.</title>
        <authorList>
            <person name="Chang T.-C."/>
            <person name="Salvucci A."/>
            <person name="Crous P.W."/>
            <person name="Stergiopoulos I."/>
        </authorList>
    </citation>
    <scope>NUCLEOTIDE SEQUENCE [LARGE SCALE GENOMIC DNA]</scope>
    <source>
        <strain evidence="1 2">CBS 114824</strain>
    </source>
</reference>
<gene>
    <name evidence="1" type="ORF">AC578_6710</name>
</gene>
<name>A0A139HI20_9PEZI</name>
<sequence>MKAMGTGKAADSGNFCCLTNGEEVNSTFCRAILVKGDEFTMSTGQCNMTSDRAYAIIKGRWEYDQDTQRVYS</sequence>